<dbReference type="Proteomes" id="UP000229730">
    <property type="component" value="Unassembled WGS sequence"/>
</dbReference>
<sequence length="123" mass="13883">MSREEFDDYCRNLTSTTNVIQWGNASVWKVGGKIFAICSHWGVGETQKISFKCSDLSYQVLCELPGITPAPYLARAKWVQIADPDAMSEQDVKDYIRTAHNIIAQKLTQKMRAELGLDLLKKS</sequence>
<dbReference type="PANTHER" id="PTHR35145">
    <property type="entry name" value="CYTOPLASMIC PROTEIN-RELATED"/>
    <property type="match status" value="1"/>
</dbReference>
<organism evidence="1 2">
    <name type="scientific">Paremcibacter congregatus</name>
    <dbReference type="NCBI Taxonomy" id="2043170"/>
    <lineage>
        <taxon>Bacteria</taxon>
        <taxon>Pseudomonadati</taxon>
        <taxon>Pseudomonadota</taxon>
        <taxon>Alphaproteobacteria</taxon>
        <taxon>Emcibacterales</taxon>
        <taxon>Emcibacteraceae</taxon>
        <taxon>Paremcibacter</taxon>
    </lineage>
</organism>
<accession>A0A2G4YNN3</accession>
<dbReference type="OrthoDB" id="9804614at2"/>
<dbReference type="AlphaFoldDB" id="A0A2G4YNN3"/>
<evidence type="ECO:0000313" key="2">
    <source>
        <dbReference type="Proteomes" id="UP000229730"/>
    </source>
</evidence>
<dbReference type="InParanoid" id="A0A2G4YNN3"/>
<evidence type="ECO:0008006" key="3">
    <source>
        <dbReference type="Google" id="ProtNLM"/>
    </source>
</evidence>
<dbReference type="InterPro" id="IPR058532">
    <property type="entry name" value="YjbR/MT2646/Rv2570-like"/>
</dbReference>
<proteinExistence type="predicted"/>
<gene>
    <name evidence="1" type="ORF">CRD36_14840</name>
</gene>
<protein>
    <recommendedName>
        <fullName evidence="3">MmcQ/YjbR family DNA-binding protein</fullName>
    </recommendedName>
</protein>
<dbReference type="SUPFAM" id="SSF142906">
    <property type="entry name" value="YjbR-like"/>
    <property type="match status" value="1"/>
</dbReference>
<dbReference type="RefSeq" id="WP_099475001.1">
    <property type="nucleotide sequence ID" value="NZ_CP041025.1"/>
</dbReference>
<comment type="caution">
    <text evidence="1">The sequence shown here is derived from an EMBL/GenBank/DDBJ whole genome shotgun (WGS) entry which is preliminary data.</text>
</comment>
<dbReference type="PANTHER" id="PTHR35145:SF1">
    <property type="entry name" value="CYTOPLASMIC PROTEIN"/>
    <property type="match status" value="1"/>
</dbReference>
<dbReference type="Gene3D" id="3.90.1150.30">
    <property type="match status" value="1"/>
</dbReference>
<dbReference type="EMBL" id="PDEM01000031">
    <property type="protein sequence ID" value="PHZ83905.1"/>
    <property type="molecule type" value="Genomic_DNA"/>
</dbReference>
<keyword evidence="2" id="KW-1185">Reference proteome</keyword>
<dbReference type="InterPro" id="IPR007351">
    <property type="entry name" value="YjbR"/>
</dbReference>
<reference evidence="1 2" key="1">
    <citation type="submission" date="2017-10" db="EMBL/GenBank/DDBJ databases">
        <title>Frigbacter circumglobatus gen. nov. sp. nov., isolated from sediment cultured in situ.</title>
        <authorList>
            <person name="Zhao Z."/>
        </authorList>
    </citation>
    <scope>NUCLEOTIDE SEQUENCE [LARGE SCALE GENOMIC DNA]</scope>
    <source>
        <strain evidence="1 2">ZYL</strain>
    </source>
</reference>
<name>A0A2G4YNN3_9PROT</name>
<evidence type="ECO:0000313" key="1">
    <source>
        <dbReference type="EMBL" id="PHZ83905.1"/>
    </source>
</evidence>
<dbReference type="Pfam" id="PF04237">
    <property type="entry name" value="YjbR"/>
    <property type="match status" value="1"/>
</dbReference>
<dbReference type="InterPro" id="IPR038056">
    <property type="entry name" value="YjbR-like_sf"/>
</dbReference>